<sequence length="128" mass="13724">SVAAAPAAAPAQKKPDSPPPRKPEKRAAEQPKKQAAKSPKKTSGPNEELAKLFDELSSFEFKKGGTSKFAGVAYKSVAGTLRGLDEKVISGKSIAHLKGVGKETVKKIDQYIETGSIERLEKYRNGED</sequence>
<proteinExistence type="predicted"/>
<dbReference type="PANTHER" id="PTHR11276:SF28">
    <property type="entry name" value="DNA POLYMERASE LAMBDA"/>
    <property type="match status" value="1"/>
</dbReference>
<gene>
    <name evidence="4" type="ORF">SNEC2469_LOCUS4719</name>
</gene>
<dbReference type="GO" id="GO:0003677">
    <property type="term" value="F:DNA binding"/>
    <property type="evidence" value="ECO:0007669"/>
    <property type="project" value="InterPro"/>
</dbReference>
<protein>
    <recommendedName>
        <fullName evidence="3">Crossover junction endonuclease MUS81-like HHH domain-containing protein</fullName>
    </recommendedName>
</protein>
<evidence type="ECO:0000313" key="5">
    <source>
        <dbReference type="Proteomes" id="UP000601435"/>
    </source>
</evidence>
<dbReference type="AlphaFoldDB" id="A0A812LCP4"/>
<reference evidence="4" key="1">
    <citation type="submission" date="2021-02" db="EMBL/GenBank/DDBJ databases">
        <authorList>
            <person name="Dougan E. K."/>
            <person name="Rhodes N."/>
            <person name="Thang M."/>
            <person name="Chan C."/>
        </authorList>
    </citation>
    <scope>NUCLEOTIDE SEQUENCE</scope>
</reference>
<feature type="compositionally biased region" description="Basic and acidic residues" evidence="2">
    <location>
        <begin position="13"/>
        <end position="32"/>
    </location>
</feature>
<name>A0A812LCP4_9DINO</name>
<feature type="active site" description="Nucleophile; Schiff-base intermediate with DNA; for 5'-dRP lyase activity" evidence="1">
    <location>
        <position position="107"/>
    </location>
</feature>
<dbReference type="InterPro" id="IPR022312">
    <property type="entry name" value="DNA_pol_X"/>
</dbReference>
<comment type="caution">
    <text evidence="4">The sequence shown here is derived from an EMBL/GenBank/DDBJ whole genome shotgun (WGS) entry which is preliminary data.</text>
</comment>
<dbReference type="PANTHER" id="PTHR11276">
    <property type="entry name" value="DNA POLYMERASE TYPE-X FAMILY MEMBER"/>
    <property type="match status" value="1"/>
</dbReference>
<dbReference type="EMBL" id="CAJNJA010009280">
    <property type="protein sequence ID" value="CAE7245102.1"/>
    <property type="molecule type" value="Genomic_DNA"/>
</dbReference>
<accession>A0A812LCP4</accession>
<feature type="region of interest" description="Disordered" evidence="2">
    <location>
        <begin position="1"/>
        <end position="48"/>
    </location>
</feature>
<organism evidence="4 5">
    <name type="scientific">Symbiodinium necroappetens</name>
    <dbReference type="NCBI Taxonomy" id="1628268"/>
    <lineage>
        <taxon>Eukaryota</taxon>
        <taxon>Sar</taxon>
        <taxon>Alveolata</taxon>
        <taxon>Dinophyceae</taxon>
        <taxon>Suessiales</taxon>
        <taxon>Symbiodiniaceae</taxon>
        <taxon>Symbiodinium</taxon>
    </lineage>
</organism>
<dbReference type="Proteomes" id="UP000601435">
    <property type="component" value="Unassembled WGS sequence"/>
</dbReference>
<dbReference type="OrthoDB" id="205514at2759"/>
<feature type="non-terminal residue" evidence="4">
    <location>
        <position position="1"/>
    </location>
</feature>
<dbReference type="SUPFAM" id="SSF47802">
    <property type="entry name" value="DNA polymerase beta, N-terminal domain-like"/>
    <property type="match status" value="1"/>
</dbReference>
<dbReference type="InterPro" id="IPR027421">
    <property type="entry name" value="DNA_pol_lamdba_lyase_dom_sf"/>
</dbReference>
<evidence type="ECO:0000313" key="4">
    <source>
        <dbReference type="EMBL" id="CAE7245102.1"/>
    </source>
</evidence>
<dbReference type="GO" id="GO:0006281">
    <property type="term" value="P:DNA repair"/>
    <property type="evidence" value="ECO:0007669"/>
    <property type="project" value="InterPro"/>
</dbReference>
<keyword evidence="5" id="KW-1185">Reference proteome</keyword>
<evidence type="ECO:0000259" key="3">
    <source>
        <dbReference type="Pfam" id="PF14716"/>
    </source>
</evidence>
<evidence type="ECO:0000256" key="1">
    <source>
        <dbReference type="PIRSR" id="PIRSR622312-50"/>
    </source>
</evidence>
<dbReference type="InterPro" id="IPR010996">
    <property type="entry name" value="HHH_MUS81"/>
</dbReference>
<feature type="domain" description="Crossover junction endonuclease MUS81-like HHH" evidence="3">
    <location>
        <begin position="45"/>
        <end position="116"/>
    </location>
</feature>
<dbReference type="Pfam" id="PF14716">
    <property type="entry name" value="HHH_8"/>
    <property type="match status" value="1"/>
</dbReference>
<dbReference type="GO" id="GO:0003887">
    <property type="term" value="F:DNA-directed DNA polymerase activity"/>
    <property type="evidence" value="ECO:0007669"/>
    <property type="project" value="InterPro"/>
</dbReference>
<feature type="compositionally biased region" description="Low complexity" evidence="2">
    <location>
        <begin position="1"/>
        <end position="12"/>
    </location>
</feature>
<evidence type="ECO:0000256" key="2">
    <source>
        <dbReference type="SAM" id="MobiDB-lite"/>
    </source>
</evidence>
<dbReference type="Gene3D" id="1.10.150.110">
    <property type="entry name" value="DNA polymerase beta, N-terminal domain-like"/>
    <property type="match status" value="1"/>
</dbReference>